<accession>A0A8W8LCG9</accession>
<evidence type="ECO:0000313" key="3">
    <source>
        <dbReference type="EnsemblMetazoa" id="G27635.2:cds"/>
    </source>
</evidence>
<feature type="transmembrane region" description="Helical" evidence="1">
    <location>
        <begin position="190"/>
        <end position="212"/>
    </location>
</feature>
<keyword evidence="1" id="KW-0472">Membrane</keyword>
<dbReference type="EnsemblMetazoa" id="G27635.2">
    <property type="protein sequence ID" value="G27635.2:cds"/>
    <property type="gene ID" value="G27635"/>
</dbReference>
<evidence type="ECO:0000313" key="4">
    <source>
        <dbReference type="Proteomes" id="UP000005408"/>
    </source>
</evidence>
<evidence type="ECO:0000256" key="1">
    <source>
        <dbReference type="SAM" id="Phobius"/>
    </source>
</evidence>
<dbReference type="Proteomes" id="UP000005408">
    <property type="component" value="Unassembled WGS sequence"/>
</dbReference>
<feature type="chain" id="PRO_5036448053" evidence="2">
    <location>
        <begin position="23"/>
        <end position="242"/>
    </location>
</feature>
<reference evidence="3" key="1">
    <citation type="submission" date="2022-08" db="UniProtKB">
        <authorList>
            <consortium name="EnsemblMetazoa"/>
        </authorList>
    </citation>
    <scope>IDENTIFICATION</scope>
    <source>
        <strain evidence="3">05x7-T-G4-1.051#20</strain>
    </source>
</reference>
<keyword evidence="2" id="KW-0732">Signal</keyword>
<sequence>MGYMLLSFTCLGLFLTCLEVYQNTMQTSSIVASVAISCLLNSVWDFFKDAASDCHLPETNSSQLYDLKLQILKNEKVITETLQGNITALEAKVTHTRETTMEECQKVAQNSVQTNKTQMLALREMQEKQLKYIADQENRLHLKDVTIANIEKKIDFLESKVLEFTNSPNEGTSTGESSWFLIPFAQQSQAYLPVTLFILSLGEFVLLLLVCLPRRVKPVSPAPHVTIDTVQNGKPKRPRRDK</sequence>
<proteinExistence type="predicted"/>
<evidence type="ECO:0000256" key="2">
    <source>
        <dbReference type="SAM" id="SignalP"/>
    </source>
</evidence>
<organism evidence="3 4">
    <name type="scientific">Magallana gigas</name>
    <name type="common">Pacific oyster</name>
    <name type="synonym">Crassostrea gigas</name>
    <dbReference type="NCBI Taxonomy" id="29159"/>
    <lineage>
        <taxon>Eukaryota</taxon>
        <taxon>Metazoa</taxon>
        <taxon>Spiralia</taxon>
        <taxon>Lophotrochozoa</taxon>
        <taxon>Mollusca</taxon>
        <taxon>Bivalvia</taxon>
        <taxon>Autobranchia</taxon>
        <taxon>Pteriomorphia</taxon>
        <taxon>Ostreida</taxon>
        <taxon>Ostreoidea</taxon>
        <taxon>Ostreidae</taxon>
        <taxon>Magallana</taxon>
    </lineage>
</organism>
<feature type="signal peptide" evidence="2">
    <location>
        <begin position="1"/>
        <end position="22"/>
    </location>
</feature>
<protein>
    <submittedName>
        <fullName evidence="3">Uncharacterized protein</fullName>
    </submittedName>
</protein>
<keyword evidence="1" id="KW-1133">Transmembrane helix</keyword>
<keyword evidence="4" id="KW-1185">Reference proteome</keyword>
<name>A0A8W8LCG9_MAGGI</name>
<keyword evidence="1" id="KW-0812">Transmembrane</keyword>
<dbReference type="AlphaFoldDB" id="A0A8W8LCG9"/>